<dbReference type="PANTHER" id="PTHR43415:SF3">
    <property type="entry name" value="GNAT-FAMILY ACETYLTRANSFERASE"/>
    <property type="match status" value="1"/>
</dbReference>
<dbReference type="EMBL" id="ML978961">
    <property type="protein sequence ID" value="KAF1931112.1"/>
    <property type="molecule type" value="Genomic_DNA"/>
</dbReference>
<accession>A0A6A5RTE1</accession>
<dbReference type="GO" id="GO:0016747">
    <property type="term" value="F:acyltransferase activity, transferring groups other than amino-acyl groups"/>
    <property type="evidence" value="ECO:0007669"/>
    <property type="project" value="InterPro"/>
</dbReference>
<name>A0A6A5RTE1_9PLEO</name>
<dbReference type="GeneID" id="54356360"/>
<dbReference type="Pfam" id="PF13302">
    <property type="entry name" value="Acetyltransf_3"/>
    <property type="match status" value="1"/>
</dbReference>
<dbReference type="SUPFAM" id="SSF55729">
    <property type="entry name" value="Acyl-CoA N-acyltransferases (Nat)"/>
    <property type="match status" value="1"/>
</dbReference>
<organism evidence="2 3">
    <name type="scientific">Didymella exigua CBS 183.55</name>
    <dbReference type="NCBI Taxonomy" id="1150837"/>
    <lineage>
        <taxon>Eukaryota</taxon>
        <taxon>Fungi</taxon>
        <taxon>Dikarya</taxon>
        <taxon>Ascomycota</taxon>
        <taxon>Pezizomycotina</taxon>
        <taxon>Dothideomycetes</taxon>
        <taxon>Pleosporomycetidae</taxon>
        <taxon>Pleosporales</taxon>
        <taxon>Pleosporineae</taxon>
        <taxon>Didymellaceae</taxon>
        <taxon>Didymella</taxon>
    </lineage>
</organism>
<reference evidence="2" key="1">
    <citation type="journal article" date="2020" name="Stud. Mycol.">
        <title>101 Dothideomycetes genomes: a test case for predicting lifestyles and emergence of pathogens.</title>
        <authorList>
            <person name="Haridas S."/>
            <person name="Albert R."/>
            <person name="Binder M."/>
            <person name="Bloem J."/>
            <person name="Labutti K."/>
            <person name="Salamov A."/>
            <person name="Andreopoulos B."/>
            <person name="Baker S."/>
            <person name="Barry K."/>
            <person name="Bills G."/>
            <person name="Bluhm B."/>
            <person name="Cannon C."/>
            <person name="Castanera R."/>
            <person name="Culley D."/>
            <person name="Daum C."/>
            <person name="Ezra D."/>
            <person name="Gonzalez J."/>
            <person name="Henrissat B."/>
            <person name="Kuo A."/>
            <person name="Liang C."/>
            <person name="Lipzen A."/>
            <person name="Lutzoni F."/>
            <person name="Magnuson J."/>
            <person name="Mondo S."/>
            <person name="Nolan M."/>
            <person name="Ohm R."/>
            <person name="Pangilinan J."/>
            <person name="Park H.-J."/>
            <person name="Ramirez L."/>
            <person name="Alfaro M."/>
            <person name="Sun H."/>
            <person name="Tritt A."/>
            <person name="Yoshinaga Y."/>
            <person name="Zwiers L.-H."/>
            <person name="Turgeon B."/>
            <person name="Goodwin S."/>
            <person name="Spatafora J."/>
            <person name="Crous P."/>
            <person name="Grigoriev I."/>
        </authorList>
    </citation>
    <scope>NUCLEOTIDE SEQUENCE</scope>
    <source>
        <strain evidence="2">CBS 183.55</strain>
    </source>
</reference>
<evidence type="ECO:0000313" key="3">
    <source>
        <dbReference type="Proteomes" id="UP000800082"/>
    </source>
</evidence>
<keyword evidence="3" id="KW-1185">Reference proteome</keyword>
<dbReference type="RefSeq" id="XP_033451360.1">
    <property type="nucleotide sequence ID" value="XM_033598693.1"/>
</dbReference>
<proteinExistence type="predicted"/>
<dbReference type="Gene3D" id="3.40.630.30">
    <property type="match status" value="1"/>
</dbReference>
<keyword evidence="2" id="KW-0808">Transferase</keyword>
<keyword evidence="2" id="KW-0012">Acyltransferase</keyword>
<dbReference type="PROSITE" id="PS51186">
    <property type="entry name" value="GNAT"/>
    <property type="match status" value="1"/>
</dbReference>
<evidence type="ECO:0000259" key="1">
    <source>
        <dbReference type="PROSITE" id="PS51186"/>
    </source>
</evidence>
<protein>
    <submittedName>
        <fullName evidence="2">Acyl-CoA N-acyltransferase</fullName>
    </submittedName>
</protein>
<dbReference type="CDD" id="cd04301">
    <property type="entry name" value="NAT_SF"/>
    <property type="match status" value="1"/>
</dbReference>
<dbReference type="Proteomes" id="UP000800082">
    <property type="component" value="Unassembled WGS sequence"/>
</dbReference>
<evidence type="ECO:0000313" key="2">
    <source>
        <dbReference type="EMBL" id="KAF1931112.1"/>
    </source>
</evidence>
<dbReference type="OrthoDB" id="64477at2759"/>
<feature type="domain" description="N-acetyltransferase" evidence="1">
    <location>
        <begin position="22"/>
        <end position="174"/>
    </location>
</feature>
<dbReference type="InterPro" id="IPR000182">
    <property type="entry name" value="GNAT_dom"/>
</dbReference>
<gene>
    <name evidence="2" type="ORF">M421DRAFT_99028</name>
</gene>
<sequence length="197" mass="22476">MAVIPDPSLIPNPLRPFDTPRLALRAVQQPEDLALFTAMGDDHTGFMNSSFNNTSLQSLSGTKKFLKFLAEDTLLAIGEIHLSKLPANAIHHRSTEIGIDILPWFQGKGYGREAIEWALYYAFRRAGLHRVKITAFEWNTGALRFYEKVGFKVEGREREALWHEGRFWDQVVLGMLEGEWRAMQMEKHKEGSLACLM</sequence>
<dbReference type="AlphaFoldDB" id="A0A6A5RTE1"/>
<dbReference type="InterPro" id="IPR016181">
    <property type="entry name" value="Acyl_CoA_acyltransferase"/>
</dbReference>
<dbReference type="PANTHER" id="PTHR43415">
    <property type="entry name" value="SPERMIDINE N(1)-ACETYLTRANSFERASE"/>
    <property type="match status" value="1"/>
</dbReference>